<feature type="transmembrane region" description="Helical" evidence="1">
    <location>
        <begin position="12"/>
        <end position="34"/>
    </location>
</feature>
<accession>A0A9P5YXN3</accession>
<comment type="caution">
    <text evidence="2">The sequence shown here is derived from an EMBL/GenBank/DDBJ whole genome shotgun (WGS) entry which is preliminary data.</text>
</comment>
<evidence type="ECO:0000313" key="2">
    <source>
        <dbReference type="EMBL" id="KAF9476444.1"/>
    </source>
</evidence>
<dbReference type="AlphaFoldDB" id="A0A9P5YXN3"/>
<keyword evidence="1" id="KW-1133">Transmembrane helix</keyword>
<evidence type="ECO:0000313" key="3">
    <source>
        <dbReference type="Proteomes" id="UP000807469"/>
    </source>
</evidence>
<reference evidence="2" key="1">
    <citation type="submission" date="2020-11" db="EMBL/GenBank/DDBJ databases">
        <authorList>
            <consortium name="DOE Joint Genome Institute"/>
            <person name="Ahrendt S."/>
            <person name="Riley R."/>
            <person name="Andreopoulos W."/>
            <person name="Labutti K."/>
            <person name="Pangilinan J."/>
            <person name="Ruiz-Duenas F.J."/>
            <person name="Barrasa J.M."/>
            <person name="Sanchez-Garcia M."/>
            <person name="Camarero S."/>
            <person name="Miyauchi S."/>
            <person name="Serrano A."/>
            <person name="Linde D."/>
            <person name="Babiker R."/>
            <person name="Drula E."/>
            <person name="Ayuso-Fernandez I."/>
            <person name="Pacheco R."/>
            <person name="Padilla G."/>
            <person name="Ferreira P."/>
            <person name="Barriuso J."/>
            <person name="Kellner H."/>
            <person name="Castanera R."/>
            <person name="Alfaro M."/>
            <person name="Ramirez L."/>
            <person name="Pisabarro A.G."/>
            <person name="Kuo A."/>
            <person name="Tritt A."/>
            <person name="Lipzen A."/>
            <person name="He G."/>
            <person name="Yan M."/>
            <person name="Ng V."/>
            <person name="Cullen D."/>
            <person name="Martin F."/>
            <person name="Rosso M.-N."/>
            <person name="Henrissat B."/>
            <person name="Hibbett D."/>
            <person name="Martinez A.T."/>
            <person name="Grigoriev I.V."/>
        </authorList>
    </citation>
    <scope>NUCLEOTIDE SEQUENCE</scope>
    <source>
        <strain evidence="2">CIRM-BRFM 674</strain>
    </source>
</reference>
<organism evidence="2 3">
    <name type="scientific">Pholiota conissans</name>
    <dbReference type="NCBI Taxonomy" id="109636"/>
    <lineage>
        <taxon>Eukaryota</taxon>
        <taxon>Fungi</taxon>
        <taxon>Dikarya</taxon>
        <taxon>Basidiomycota</taxon>
        <taxon>Agaricomycotina</taxon>
        <taxon>Agaricomycetes</taxon>
        <taxon>Agaricomycetidae</taxon>
        <taxon>Agaricales</taxon>
        <taxon>Agaricineae</taxon>
        <taxon>Strophariaceae</taxon>
        <taxon>Pholiota</taxon>
    </lineage>
</organism>
<keyword evidence="3" id="KW-1185">Reference proteome</keyword>
<name>A0A9P5YXN3_9AGAR</name>
<dbReference type="EMBL" id="MU155294">
    <property type="protein sequence ID" value="KAF9476444.1"/>
    <property type="molecule type" value="Genomic_DNA"/>
</dbReference>
<evidence type="ECO:0000256" key="1">
    <source>
        <dbReference type="SAM" id="Phobius"/>
    </source>
</evidence>
<dbReference type="Proteomes" id="UP000807469">
    <property type="component" value="Unassembled WGS sequence"/>
</dbReference>
<sequence>MLRGMDRQGLDFISRISMLVLLPIIVAVSVQGYLPPSPLSTSSTMVQIDTRRVPISHLADLSAPHQLNPCSSNEAVYAAGYANSSFPISNSEEIHTMAPQYWATRTLDLTR</sequence>
<proteinExistence type="predicted"/>
<keyword evidence="1" id="KW-0812">Transmembrane</keyword>
<gene>
    <name evidence="2" type="ORF">BDN70DRAFT_172430</name>
</gene>
<keyword evidence="1" id="KW-0472">Membrane</keyword>
<protein>
    <submittedName>
        <fullName evidence="2">Uncharacterized protein</fullName>
    </submittedName>
</protein>